<evidence type="ECO:0000313" key="1">
    <source>
        <dbReference type="EMBL" id="MCX2978762.1"/>
    </source>
</evidence>
<organism evidence="1 2">
    <name type="scientific">Candidatus Marimicrobium litorale</name>
    <dbReference type="NCBI Taxonomy" id="2518991"/>
    <lineage>
        <taxon>Bacteria</taxon>
        <taxon>Pseudomonadati</taxon>
        <taxon>Pseudomonadota</taxon>
        <taxon>Gammaproteobacteria</taxon>
        <taxon>Cellvibrionales</taxon>
        <taxon>Halieaceae</taxon>
        <taxon>Marimicrobium</taxon>
    </lineage>
</organism>
<dbReference type="SUPFAM" id="SSF109604">
    <property type="entry name" value="HD-domain/PDEase-like"/>
    <property type="match status" value="1"/>
</dbReference>
<protein>
    <recommendedName>
        <fullName evidence="3">HD/PDEase domain-containing protein</fullName>
    </recommendedName>
</protein>
<proteinExistence type="predicted"/>
<evidence type="ECO:0008006" key="3">
    <source>
        <dbReference type="Google" id="ProtNLM"/>
    </source>
</evidence>
<dbReference type="EMBL" id="SHNO01000001">
    <property type="protein sequence ID" value="MCX2978762.1"/>
    <property type="molecule type" value="Genomic_DNA"/>
</dbReference>
<gene>
    <name evidence="1" type="ORF">EYC82_15450</name>
</gene>
<accession>A0ABT3T901</accession>
<evidence type="ECO:0000313" key="2">
    <source>
        <dbReference type="Proteomes" id="UP001143304"/>
    </source>
</evidence>
<comment type="caution">
    <text evidence="1">The sequence shown here is derived from an EMBL/GenBank/DDBJ whole genome shotgun (WGS) entry which is preliminary data.</text>
</comment>
<reference evidence="1" key="1">
    <citation type="submission" date="2019-02" db="EMBL/GenBank/DDBJ databases">
        <authorList>
            <person name="Li S.-H."/>
        </authorList>
    </citation>
    <scope>NUCLEOTIDE SEQUENCE</scope>
    <source>
        <strain evidence="1">IMCC11814</strain>
    </source>
</reference>
<dbReference type="RefSeq" id="WP_279250454.1">
    <property type="nucleotide sequence ID" value="NZ_SHNO01000001.1"/>
</dbReference>
<keyword evidence="2" id="KW-1185">Reference proteome</keyword>
<sequence>MTDFRSPIATLNEPVATLDDHRQSLRITCSMFSGFLRLLQAYINFESLPSEILRRAGAENVPHSSGFLQQGLTPNQTVPSTMIQAWMKDDEHGFVHGISVAFFAVLFASKRRFNLNGNNEKLIVSGLLHDFLRCSDMHEGHDEQLQKWYPNLLPVTYTHSRPTRDQIQHPLVIGDRLELLRYYDHADWIDESVINVYLGNEEVRGIVVAYYLFIRPALARLFKYRDEPWLRHSVESNEVIATANIPGDPLQGIAESSAPGLFPRHYWAPYPGYWCIETGTLPFHYNITRNHKLYHPFPVINLSHYLNLGGLPLRPVRDHLAASGKIPASEWLILLGDNDLEDAAHHDLLVESGGFLPLSLANTMVELADYLLAFSLAASKRGE</sequence>
<dbReference type="Proteomes" id="UP001143304">
    <property type="component" value="Unassembled WGS sequence"/>
</dbReference>
<name>A0ABT3T901_9GAMM</name>